<evidence type="ECO:0000256" key="2">
    <source>
        <dbReference type="ARBA" id="ARBA00010876"/>
    </source>
</evidence>
<dbReference type="GO" id="GO:0140098">
    <property type="term" value="F:catalytic activity, acting on RNA"/>
    <property type="evidence" value="ECO:0007669"/>
    <property type="project" value="UniProtKB-ARBA"/>
</dbReference>
<sequence length="299" mass="34235">MPGRFKLEWEITNEDSGKLIRQFLREYHISKTALTDIKFKGGNIRVNSDDVTVRYILNQGDHLEVVFPKEERSEGMQGEKIPLTIIYEDLYVLIVLKPAGMSTIPSREHPSGSLANALIGYYQEKDIEATAHIVTRLDRDTSGIVLIAKHRHVHHLLSQQQRSGQVNRVYQALCEGHIPEDSGKILEPIARKADSIIEREVNAAGQYACTHFKVLARFERFTHIELKLETGRTHQIRVHLSYLGHPLLGDDLYGGSRQYIRRQSLHCSNLAFWHPILEQELNFHAALPEDMQQVINMFG</sequence>
<protein>
    <recommendedName>
        <fullName evidence="6">Pseudouridine synthase</fullName>
        <ecNumber evidence="6">5.4.99.-</ecNumber>
    </recommendedName>
</protein>
<dbReference type="InterPro" id="IPR006225">
    <property type="entry name" value="PsdUridine_synth_RluC/D"/>
</dbReference>
<feature type="domain" description="Pseudouridine synthase RsuA/RluA-like" evidence="7">
    <location>
        <begin position="91"/>
        <end position="241"/>
    </location>
</feature>
<keyword evidence="3 6" id="KW-0413">Isomerase</keyword>
<evidence type="ECO:0000313" key="9">
    <source>
        <dbReference type="EMBL" id="PLR98046.1"/>
    </source>
</evidence>
<name>A0A2N5GKR5_9BACI</name>
<dbReference type="PROSITE" id="PS01129">
    <property type="entry name" value="PSI_RLU"/>
    <property type="match status" value="1"/>
</dbReference>
<dbReference type="EMBL" id="PGVD01000025">
    <property type="protein sequence ID" value="PLR98046.1"/>
    <property type="molecule type" value="Genomic_DNA"/>
</dbReference>
<evidence type="ECO:0000313" key="10">
    <source>
        <dbReference type="Proteomes" id="UP000234951"/>
    </source>
</evidence>
<evidence type="ECO:0000256" key="5">
    <source>
        <dbReference type="PROSITE-ProRule" id="PRU00182"/>
    </source>
</evidence>
<dbReference type="Proteomes" id="UP000235114">
    <property type="component" value="Unassembled WGS sequence"/>
</dbReference>
<keyword evidence="5" id="KW-0694">RNA-binding</keyword>
<dbReference type="InterPro" id="IPR020103">
    <property type="entry name" value="PsdUridine_synth_cat_dom_sf"/>
</dbReference>
<accession>A0A2N5GKR5</accession>
<keyword evidence="11" id="KW-1185">Reference proteome</keyword>
<dbReference type="GO" id="GO:0003723">
    <property type="term" value="F:RNA binding"/>
    <property type="evidence" value="ECO:0007669"/>
    <property type="project" value="UniProtKB-KW"/>
</dbReference>
<dbReference type="InterPro" id="IPR006145">
    <property type="entry name" value="PsdUridine_synth_RsuA/RluA"/>
</dbReference>
<comment type="catalytic activity">
    <reaction evidence="1 6">
        <text>a uridine in RNA = a pseudouridine in RNA</text>
        <dbReference type="Rhea" id="RHEA:48348"/>
        <dbReference type="Rhea" id="RHEA-COMP:12068"/>
        <dbReference type="Rhea" id="RHEA-COMP:12069"/>
        <dbReference type="ChEBI" id="CHEBI:65314"/>
        <dbReference type="ChEBI" id="CHEBI:65315"/>
    </reaction>
</comment>
<dbReference type="PANTHER" id="PTHR21600">
    <property type="entry name" value="MITOCHONDRIAL RNA PSEUDOURIDINE SYNTHASE"/>
    <property type="match status" value="1"/>
</dbReference>
<organism evidence="8 10">
    <name type="scientific">Bacillus canaveralius</name>
    <dbReference type="NCBI Taxonomy" id="1403243"/>
    <lineage>
        <taxon>Bacteria</taxon>
        <taxon>Bacillati</taxon>
        <taxon>Bacillota</taxon>
        <taxon>Bacilli</taxon>
        <taxon>Bacillales</taxon>
        <taxon>Bacillaceae</taxon>
        <taxon>Bacillus</taxon>
    </lineage>
</organism>
<dbReference type="Pfam" id="PF00849">
    <property type="entry name" value="PseudoU_synth_2"/>
    <property type="match status" value="1"/>
</dbReference>
<evidence type="ECO:0000256" key="3">
    <source>
        <dbReference type="ARBA" id="ARBA00023235"/>
    </source>
</evidence>
<dbReference type="Gene3D" id="3.30.2350.10">
    <property type="entry name" value="Pseudouridine synthase"/>
    <property type="match status" value="1"/>
</dbReference>
<dbReference type="PROSITE" id="PS50889">
    <property type="entry name" value="S4"/>
    <property type="match status" value="1"/>
</dbReference>
<evidence type="ECO:0000256" key="1">
    <source>
        <dbReference type="ARBA" id="ARBA00000073"/>
    </source>
</evidence>
<dbReference type="EMBL" id="PGVA01000028">
    <property type="protein sequence ID" value="PLR82048.1"/>
    <property type="molecule type" value="Genomic_DNA"/>
</dbReference>
<dbReference type="FunFam" id="3.30.2350.10:FF:000005">
    <property type="entry name" value="Pseudouridine synthase"/>
    <property type="match status" value="1"/>
</dbReference>
<dbReference type="NCBIfam" id="TIGR00005">
    <property type="entry name" value="rluA_subfam"/>
    <property type="match status" value="1"/>
</dbReference>
<dbReference type="GO" id="GO:0009982">
    <property type="term" value="F:pseudouridine synthase activity"/>
    <property type="evidence" value="ECO:0007669"/>
    <property type="project" value="InterPro"/>
</dbReference>
<dbReference type="InterPro" id="IPR006224">
    <property type="entry name" value="PsdUridine_synth_RluA-like_CS"/>
</dbReference>
<dbReference type="CDD" id="cd02869">
    <property type="entry name" value="PseudoU_synth_RluA_like"/>
    <property type="match status" value="1"/>
</dbReference>
<dbReference type="InterPro" id="IPR050188">
    <property type="entry name" value="RluA_PseudoU_synthase"/>
</dbReference>
<gene>
    <name evidence="8" type="ORF">CU635_12825</name>
    <name evidence="9" type="ORF">CVD25_09515</name>
</gene>
<dbReference type="PANTHER" id="PTHR21600:SF35">
    <property type="entry name" value="PSEUDOURIDINE SYNTHASE"/>
    <property type="match status" value="1"/>
</dbReference>
<comment type="caution">
    <text evidence="8">The sequence shown here is derived from an EMBL/GenBank/DDBJ whole genome shotgun (WGS) entry which is preliminary data.</text>
</comment>
<evidence type="ECO:0000259" key="7">
    <source>
        <dbReference type="Pfam" id="PF00849"/>
    </source>
</evidence>
<evidence type="ECO:0000313" key="11">
    <source>
        <dbReference type="Proteomes" id="UP000235114"/>
    </source>
</evidence>
<reference evidence="8 10" key="1">
    <citation type="submission" date="2017-11" db="EMBL/GenBank/DDBJ databases">
        <title>Comparitive Functional Genomics of Dry Heat Resistant strains isolated from the Viking Spacecraft.</title>
        <authorList>
            <person name="Seuylemezian A."/>
            <person name="Cooper K."/>
            <person name="Vaishampayan P."/>
        </authorList>
    </citation>
    <scope>NUCLEOTIDE SEQUENCE [LARGE SCALE GENOMIC DNA]</scope>
    <source>
        <strain evidence="8 10">M4.6</strain>
    </source>
</reference>
<feature type="active site" evidence="4">
    <location>
        <position position="138"/>
    </location>
</feature>
<dbReference type="RefSeq" id="WP_101577764.1">
    <property type="nucleotide sequence ID" value="NZ_PGVA01000028.1"/>
</dbReference>
<dbReference type="EC" id="5.4.99.-" evidence="6"/>
<dbReference type="OrthoDB" id="9807829at2"/>
<comment type="function">
    <text evidence="6">Responsible for synthesis of pseudouridine from uracil.</text>
</comment>
<dbReference type="AlphaFoldDB" id="A0A2N5GKR5"/>
<evidence type="ECO:0000313" key="8">
    <source>
        <dbReference type="EMBL" id="PLR82048.1"/>
    </source>
</evidence>
<dbReference type="SUPFAM" id="SSF55120">
    <property type="entry name" value="Pseudouridine synthase"/>
    <property type="match status" value="1"/>
</dbReference>
<proteinExistence type="inferred from homology"/>
<evidence type="ECO:0000256" key="6">
    <source>
        <dbReference type="RuleBase" id="RU362028"/>
    </source>
</evidence>
<evidence type="ECO:0000256" key="4">
    <source>
        <dbReference type="PIRSR" id="PIRSR606225-1"/>
    </source>
</evidence>
<dbReference type="GO" id="GO:0000455">
    <property type="term" value="P:enzyme-directed rRNA pseudouridine synthesis"/>
    <property type="evidence" value="ECO:0007669"/>
    <property type="project" value="TreeGrafter"/>
</dbReference>
<reference evidence="9 11" key="2">
    <citation type="submission" date="2017-12" db="EMBL/GenBank/DDBJ databases">
        <title>Comparative Functional Genomics of Dry Heat Resistant strains isolated from the Viking Spacecraft.</title>
        <authorList>
            <person name="Seuylemezian A."/>
            <person name="Cooper K."/>
            <person name="Vaishampayan P."/>
        </authorList>
    </citation>
    <scope>NUCLEOTIDE SEQUENCE [LARGE SCALE GENOMIC DNA]</scope>
    <source>
        <strain evidence="9 11">ATCC 29669</strain>
    </source>
</reference>
<dbReference type="Proteomes" id="UP000234951">
    <property type="component" value="Unassembled WGS sequence"/>
</dbReference>
<comment type="similarity">
    <text evidence="2 6">Belongs to the pseudouridine synthase RluA family.</text>
</comment>